<evidence type="ECO:0000313" key="3">
    <source>
        <dbReference type="Proteomes" id="UP000198707"/>
    </source>
</evidence>
<dbReference type="EMBL" id="FNYV01000024">
    <property type="protein sequence ID" value="SEK07134.1"/>
    <property type="molecule type" value="Genomic_DNA"/>
</dbReference>
<accession>A0A1H7E0D9</accession>
<gene>
    <name evidence="2" type="ORF">SAMN05443287_1246</name>
</gene>
<dbReference type="AlphaFoldDB" id="A0A1H7E0D9"/>
<feature type="region of interest" description="Disordered" evidence="1">
    <location>
        <begin position="22"/>
        <end position="43"/>
    </location>
</feature>
<sequence length="166" mass="18252">MTRTTPPRTVDITELFTELREHSATATRLHPRPGTPTGADSSVGGPLLWPADEPWPVCTDGDSHYVFELRTPASVRRSREVYAAAEARSAANGTRYALTDEEQAHVPAYDFSEPEDLVERPAVPVSLAEHLHLGVGLVDVDGDVVELLDELLDVLRLELGEVDRYP</sequence>
<keyword evidence="3" id="KW-1185">Reference proteome</keyword>
<evidence type="ECO:0000256" key="1">
    <source>
        <dbReference type="SAM" id="MobiDB-lite"/>
    </source>
</evidence>
<proteinExistence type="predicted"/>
<protein>
    <submittedName>
        <fullName evidence="2">Uncharacterized protein</fullName>
    </submittedName>
</protein>
<reference evidence="3" key="1">
    <citation type="submission" date="2016-10" db="EMBL/GenBank/DDBJ databases">
        <authorList>
            <person name="Varghese N."/>
            <person name="Submissions S."/>
        </authorList>
    </citation>
    <scope>NUCLEOTIDE SEQUENCE [LARGE SCALE GENOMIC DNA]</scope>
    <source>
        <strain evidence="3">CGMCC 4.7038</strain>
    </source>
</reference>
<dbReference type="Gene3D" id="2.30.320.10">
    <property type="entry name" value="YwqG-like"/>
    <property type="match status" value="1"/>
</dbReference>
<evidence type="ECO:0000313" key="2">
    <source>
        <dbReference type="EMBL" id="SEK07134.1"/>
    </source>
</evidence>
<dbReference type="Proteomes" id="UP000198707">
    <property type="component" value="Unassembled WGS sequence"/>
</dbReference>
<organism evidence="2 3">
    <name type="scientific">Micromonospora phaseoli</name>
    <dbReference type="NCBI Taxonomy" id="1144548"/>
    <lineage>
        <taxon>Bacteria</taxon>
        <taxon>Bacillati</taxon>
        <taxon>Actinomycetota</taxon>
        <taxon>Actinomycetes</taxon>
        <taxon>Micromonosporales</taxon>
        <taxon>Micromonosporaceae</taxon>
        <taxon>Micromonospora</taxon>
    </lineage>
</organism>
<name>A0A1H7E0D9_9ACTN</name>